<accession>A0A3M0KM12</accession>
<comment type="caution">
    <text evidence="1">The sequence shown here is derived from an EMBL/GenBank/DDBJ whole genome shotgun (WGS) entry which is preliminary data.</text>
</comment>
<organism evidence="1 2">
    <name type="scientific">Hirundo rustica rustica</name>
    <dbReference type="NCBI Taxonomy" id="333673"/>
    <lineage>
        <taxon>Eukaryota</taxon>
        <taxon>Metazoa</taxon>
        <taxon>Chordata</taxon>
        <taxon>Craniata</taxon>
        <taxon>Vertebrata</taxon>
        <taxon>Euteleostomi</taxon>
        <taxon>Archelosauria</taxon>
        <taxon>Archosauria</taxon>
        <taxon>Dinosauria</taxon>
        <taxon>Saurischia</taxon>
        <taxon>Theropoda</taxon>
        <taxon>Coelurosauria</taxon>
        <taxon>Aves</taxon>
        <taxon>Neognathae</taxon>
        <taxon>Neoaves</taxon>
        <taxon>Telluraves</taxon>
        <taxon>Australaves</taxon>
        <taxon>Passeriformes</taxon>
        <taxon>Sylvioidea</taxon>
        <taxon>Hirundinidae</taxon>
        <taxon>Hirundo</taxon>
    </lineage>
</organism>
<dbReference type="Proteomes" id="UP000269221">
    <property type="component" value="Unassembled WGS sequence"/>
</dbReference>
<evidence type="ECO:0000313" key="1">
    <source>
        <dbReference type="EMBL" id="RMC14298.1"/>
    </source>
</evidence>
<dbReference type="OrthoDB" id="10485041at2759"/>
<proteinExistence type="predicted"/>
<name>A0A3M0KM12_HIRRU</name>
<dbReference type="AlphaFoldDB" id="A0A3M0KM12"/>
<dbReference type="EMBL" id="QRBI01000105">
    <property type="protein sequence ID" value="RMC14298.1"/>
    <property type="molecule type" value="Genomic_DNA"/>
</dbReference>
<evidence type="ECO:0000313" key="2">
    <source>
        <dbReference type="Proteomes" id="UP000269221"/>
    </source>
</evidence>
<reference evidence="1 2" key="1">
    <citation type="submission" date="2018-07" db="EMBL/GenBank/DDBJ databases">
        <title>A high quality draft genome assembly of the barn swallow (H. rustica rustica).</title>
        <authorList>
            <person name="Formenti G."/>
            <person name="Chiara M."/>
            <person name="Poveda L."/>
            <person name="Francoijs K.-J."/>
            <person name="Bonisoli-Alquati A."/>
            <person name="Canova L."/>
            <person name="Gianfranceschi L."/>
            <person name="Horner D.S."/>
            <person name="Saino N."/>
        </authorList>
    </citation>
    <scope>NUCLEOTIDE SEQUENCE [LARGE SCALE GENOMIC DNA]</scope>
    <source>
        <strain evidence="1">Chelidonia</strain>
        <tissue evidence="1">Blood</tissue>
    </source>
</reference>
<dbReference type="STRING" id="333673.A0A3M0KM12"/>
<sequence>MRFNKVECQVLNLGHNNPKQSHRQSGWKAAQWKRTWRCCLTVTEHEPGCAQVAKKANGTQPVSAVVWQQDQGRDCPLYWALVRPHLKSCGHFGVPHCKEDIEGLECAQRRAVELGKGLEQKFHEEQLRKVGAFSLEERRLGGDLITLRTA</sequence>
<keyword evidence="2" id="KW-1185">Reference proteome</keyword>
<gene>
    <name evidence="1" type="ORF">DUI87_09391</name>
</gene>
<protein>
    <submittedName>
        <fullName evidence="1">Uncharacterized protein</fullName>
    </submittedName>
</protein>